<dbReference type="RefSeq" id="WP_041386395.1">
    <property type="nucleotide sequence ID" value="NZ_BPTT01000001.1"/>
</dbReference>
<gene>
    <name evidence="1" type="ORF">PRMUPPPA20_03980</name>
</gene>
<evidence type="ECO:0000313" key="2">
    <source>
        <dbReference type="Proteomes" id="UP000887097"/>
    </source>
</evidence>
<comment type="caution">
    <text evidence="1">The sequence shown here is derived from an EMBL/GenBank/DDBJ whole genome shotgun (WGS) entry which is preliminary data.</text>
</comment>
<sequence>MKRKKKDDSAENWSYKNDFPIEEVWNTDNYLAGVIAARLKAFKALDKHGYCPAFKGMAEWNKAIQKMIDAFELLKHITTFSEEEEKTIEEGLELFCKHYRNLWD</sequence>
<reference evidence="1" key="1">
    <citation type="submission" date="2021-08" db="EMBL/GenBank/DDBJ databases">
        <title>Prevotella lacticifex sp. nov., isolated from rumen of cow.</title>
        <authorList>
            <person name="Shinkai T."/>
            <person name="Ikeyama N."/>
            <person name="Kumagai M."/>
            <person name="Ohmori H."/>
            <person name="Sakamoto M."/>
            <person name="Ohkuma M."/>
            <person name="Mitsumori M."/>
        </authorList>
    </citation>
    <scope>NUCLEOTIDE SEQUENCE</scope>
    <source>
        <strain evidence="1">JCM 8259</strain>
    </source>
</reference>
<dbReference type="EMBL" id="BPTT01000001">
    <property type="protein sequence ID" value="GJG32289.1"/>
    <property type="molecule type" value="Genomic_DNA"/>
</dbReference>
<dbReference type="AlphaFoldDB" id="A0AA37I0N9"/>
<name>A0AA37I0N9_XYLRU</name>
<evidence type="ECO:0000313" key="1">
    <source>
        <dbReference type="EMBL" id="GJG32289.1"/>
    </source>
</evidence>
<accession>A0AA37I0N9</accession>
<dbReference type="GeneID" id="31502352"/>
<organism evidence="1 2">
    <name type="scientific">Xylanibacter ruminicola</name>
    <name type="common">Prevotella ruminicola</name>
    <dbReference type="NCBI Taxonomy" id="839"/>
    <lineage>
        <taxon>Bacteria</taxon>
        <taxon>Pseudomonadati</taxon>
        <taxon>Bacteroidota</taxon>
        <taxon>Bacteroidia</taxon>
        <taxon>Bacteroidales</taxon>
        <taxon>Prevotellaceae</taxon>
        <taxon>Xylanibacter</taxon>
    </lineage>
</organism>
<protein>
    <submittedName>
        <fullName evidence="1">Uncharacterized protein</fullName>
    </submittedName>
</protein>
<dbReference type="Proteomes" id="UP000887097">
    <property type="component" value="Unassembled WGS sequence"/>
</dbReference>
<proteinExistence type="predicted"/>